<comment type="similarity">
    <text evidence="1">Belongs to the universal ribosomal protein uS12 family.</text>
</comment>
<dbReference type="CDD" id="cd03368">
    <property type="entry name" value="Ribosomal_S12"/>
    <property type="match status" value="1"/>
</dbReference>
<dbReference type="NCBIfam" id="TIGR00981">
    <property type="entry name" value="rpsL_bact"/>
    <property type="match status" value="1"/>
</dbReference>
<evidence type="ECO:0000256" key="2">
    <source>
        <dbReference type="ARBA" id="ARBA00022980"/>
    </source>
</evidence>
<dbReference type="SUPFAM" id="SSF50249">
    <property type="entry name" value="Nucleic acid-binding proteins"/>
    <property type="match status" value="1"/>
</dbReference>
<gene>
    <name evidence="4" type="ORF">DASB73_030600</name>
</gene>
<dbReference type="Gene3D" id="2.40.50.140">
    <property type="entry name" value="Nucleic acid-binding proteins"/>
    <property type="match status" value="1"/>
</dbReference>
<dbReference type="Proteomes" id="UP001362899">
    <property type="component" value="Unassembled WGS sequence"/>
</dbReference>
<dbReference type="PRINTS" id="PR01034">
    <property type="entry name" value="RIBOSOMALS12"/>
</dbReference>
<accession>A0AAV5RLH9</accession>
<organism evidence="4 5">
    <name type="scientific">Starmerella bacillaris</name>
    <name type="common">Yeast</name>
    <name type="synonym">Candida zemplinina</name>
    <dbReference type="NCBI Taxonomy" id="1247836"/>
    <lineage>
        <taxon>Eukaryota</taxon>
        <taxon>Fungi</taxon>
        <taxon>Dikarya</taxon>
        <taxon>Ascomycota</taxon>
        <taxon>Saccharomycotina</taxon>
        <taxon>Dipodascomycetes</taxon>
        <taxon>Dipodascales</taxon>
        <taxon>Trichomonascaceae</taxon>
        <taxon>Starmerella</taxon>
    </lineage>
</organism>
<keyword evidence="5" id="KW-1185">Reference proteome</keyword>
<dbReference type="EMBL" id="BTGC01000008">
    <property type="protein sequence ID" value="GMM52097.1"/>
    <property type="molecule type" value="Genomic_DNA"/>
</dbReference>
<evidence type="ECO:0000256" key="1">
    <source>
        <dbReference type="ARBA" id="ARBA00005657"/>
    </source>
</evidence>
<dbReference type="InterPro" id="IPR006032">
    <property type="entry name" value="Ribosomal_uS12"/>
</dbReference>
<proteinExistence type="inferred from homology"/>
<dbReference type="GO" id="GO:0006412">
    <property type="term" value="P:translation"/>
    <property type="evidence" value="ECO:0007669"/>
    <property type="project" value="InterPro"/>
</dbReference>
<dbReference type="PANTHER" id="PTHR11652">
    <property type="entry name" value="30S RIBOSOMAL PROTEIN S12 FAMILY MEMBER"/>
    <property type="match status" value="1"/>
</dbReference>
<dbReference type="Pfam" id="PF00164">
    <property type="entry name" value="Ribosom_S12_S23"/>
    <property type="match status" value="1"/>
</dbReference>
<keyword evidence="2 4" id="KW-0689">Ribosomal protein</keyword>
<dbReference type="GO" id="GO:0015935">
    <property type="term" value="C:small ribosomal subunit"/>
    <property type="evidence" value="ECO:0007669"/>
    <property type="project" value="InterPro"/>
</dbReference>
<comment type="caution">
    <text evidence="4">The sequence shown here is derived from an EMBL/GenBank/DDBJ whole genome shotgun (WGS) entry which is preliminary data.</text>
</comment>
<evidence type="ECO:0000313" key="5">
    <source>
        <dbReference type="Proteomes" id="UP001362899"/>
    </source>
</evidence>
<reference evidence="4 5" key="1">
    <citation type="journal article" date="2023" name="Elife">
        <title>Identification of key yeast species and microbe-microbe interactions impacting larval growth of Drosophila in the wild.</title>
        <authorList>
            <person name="Mure A."/>
            <person name="Sugiura Y."/>
            <person name="Maeda R."/>
            <person name="Honda K."/>
            <person name="Sakurai N."/>
            <person name="Takahashi Y."/>
            <person name="Watada M."/>
            <person name="Katoh T."/>
            <person name="Gotoh A."/>
            <person name="Gotoh Y."/>
            <person name="Taniguchi I."/>
            <person name="Nakamura K."/>
            <person name="Hayashi T."/>
            <person name="Katayama T."/>
            <person name="Uemura T."/>
            <person name="Hattori Y."/>
        </authorList>
    </citation>
    <scope>NUCLEOTIDE SEQUENCE [LARGE SCALE GENOMIC DNA]</scope>
    <source>
        <strain evidence="4 5">SB-73</strain>
    </source>
</reference>
<dbReference type="AlphaFoldDB" id="A0AAV5RLH9"/>
<name>A0AAV5RLH9_STABA</name>
<dbReference type="InterPro" id="IPR005679">
    <property type="entry name" value="Ribosomal_uS12_bac"/>
</dbReference>
<sequence length="187" mass="20836">MLSIFKNLTKPSSLGFLPRRMMTPQLVGFNRPNIFSNITRPIISPNLTFSYRGYATINQILRRGCDFKTFKKRQKALRSRTPALNDAPQRRGVVVRVMTMKPKKPNSSNRKVCRVRLTTGKMITAFIPGEGHNAQEHSVVLVRGGRTPDLPGVKYKCVRGALDLAGVVNRKSSRSKYGVKKPAAAAP</sequence>
<evidence type="ECO:0000313" key="4">
    <source>
        <dbReference type="EMBL" id="GMM52097.1"/>
    </source>
</evidence>
<dbReference type="GO" id="GO:0003735">
    <property type="term" value="F:structural constituent of ribosome"/>
    <property type="evidence" value="ECO:0007669"/>
    <property type="project" value="InterPro"/>
</dbReference>
<dbReference type="InterPro" id="IPR012340">
    <property type="entry name" value="NA-bd_OB-fold"/>
</dbReference>
<protein>
    <submittedName>
        <fullName evidence="4">Mitochondrial 37S ribosomal protein</fullName>
    </submittedName>
</protein>
<evidence type="ECO:0000256" key="3">
    <source>
        <dbReference type="ARBA" id="ARBA00023274"/>
    </source>
</evidence>
<keyword evidence="3" id="KW-0687">Ribonucleoprotein</keyword>
<dbReference type="FunFam" id="2.40.50.140:FF:000099">
    <property type="entry name" value="Ribosomal protein S12, mitochondrial"/>
    <property type="match status" value="1"/>
</dbReference>